<evidence type="ECO:0000313" key="2">
    <source>
        <dbReference type="EMBL" id="CAL0299420.1"/>
    </source>
</evidence>
<reference evidence="2 3" key="1">
    <citation type="submission" date="2024-03" db="EMBL/GenBank/DDBJ databases">
        <authorList>
            <person name="Martinez-Hernandez J."/>
        </authorList>
    </citation>
    <scope>NUCLEOTIDE SEQUENCE [LARGE SCALE GENOMIC DNA]</scope>
</reference>
<feature type="region of interest" description="Disordered" evidence="1">
    <location>
        <begin position="36"/>
        <end position="72"/>
    </location>
</feature>
<accession>A0AAV1VR02</accession>
<gene>
    <name evidence="2" type="ORF">LLUT_LOCUS480</name>
</gene>
<proteinExistence type="predicted"/>
<sequence>MCHCGLLPAPMWLVPINKCASFSAFFIIHDNSVGDDEGVAAATPGNDGSGVRGDESPSNEDGGACGEDGGES</sequence>
<comment type="caution">
    <text evidence="2">The sequence shown here is derived from an EMBL/GenBank/DDBJ whole genome shotgun (WGS) entry which is preliminary data.</text>
</comment>
<evidence type="ECO:0000313" key="3">
    <source>
        <dbReference type="Proteomes" id="UP001497480"/>
    </source>
</evidence>
<name>A0AAV1VR02_LUPLU</name>
<keyword evidence="3" id="KW-1185">Reference proteome</keyword>
<dbReference type="AlphaFoldDB" id="A0AAV1VR02"/>
<evidence type="ECO:0000256" key="1">
    <source>
        <dbReference type="SAM" id="MobiDB-lite"/>
    </source>
</evidence>
<feature type="compositionally biased region" description="Gly residues" evidence="1">
    <location>
        <begin position="63"/>
        <end position="72"/>
    </location>
</feature>
<dbReference type="EMBL" id="CAXHTB010000001">
    <property type="protein sequence ID" value="CAL0299420.1"/>
    <property type="molecule type" value="Genomic_DNA"/>
</dbReference>
<organism evidence="2 3">
    <name type="scientific">Lupinus luteus</name>
    <name type="common">European yellow lupine</name>
    <dbReference type="NCBI Taxonomy" id="3873"/>
    <lineage>
        <taxon>Eukaryota</taxon>
        <taxon>Viridiplantae</taxon>
        <taxon>Streptophyta</taxon>
        <taxon>Embryophyta</taxon>
        <taxon>Tracheophyta</taxon>
        <taxon>Spermatophyta</taxon>
        <taxon>Magnoliopsida</taxon>
        <taxon>eudicotyledons</taxon>
        <taxon>Gunneridae</taxon>
        <taxon>Pentapetalae</taxon>
        <taxon>rosids</taxon>
        <taxon>fabids</taxon>
        <taxon>Fabales</taxon>
        <taxon>Fabaceae</taxon>
        <taxon>Papilionoideae</taxon>
        <taxon>50 kb inversion clade</taxon>
        <taxon>genistoids sensu lato</taxon>
        <taxon>core genistoids</taxon>
        <taxon>Genisteae</taxon>
        <taxon>Lupinus</taxon>
    </lineage>
</organism>
<protein>
    <submittedName>
        <fullName evidence="2">Uncharacterized protein</fullName>
    </submittedName>
</protein>
<dbReference type="Proteomes" id="UP001497480">
    <property type="component" value="Unassembled WGS sequence"/>
</dbReference>